<dbReference type="GO" id="GO:0055085">
    <property type="term" value="P:transmembrane transport"/>
    <property type="evidence" value="ECO:0007669"/>
    <property type="project" value="InterPro"/>
</dbReference>
<dbReference type="PANTHER" id="PTHR33446">
    <property type="entry name" value="PROTEIN TONB-RELATED"/>
    <property type="match status" value="1"/>
</dbReference>
<feature type="transmembrane region" description="Helical" evidence="1">
    <location>
        <begin position="36"/>
        <end position="57"/>
    </location>
</feature>
<evidence type="ECO:0000256" key="1">
    <source>
        <dbReference type="SAM" id="Phobius"/>
    </source>
</evidence>
<keyword evidence="1" id="KW-1133">Transmembrane helix</keyword>
<dbReference type="AlphaFoldDB" id="A0A9D7SB44"/>
<dbReference type="InterPro" id="IPR051045">
    <property type="entry name" value="TonB-dependent_transducer"/>
</dbReference>
<accession>A0A9D7SB44</accession>
<comment type="caution">
    <text evidence="3">The sequence shown here is derived from an EMBL/GenBank/DDBJ whole genome shotgun (WGS) entry which is preliminary data.</text>
</comment>
<dbReference type="PANTHER" id="PTHR33446:SF2">
    <property type="entry name" value="PROTEIN TONB"/>
    <property type="match status" value="1"/>
</dbReference>
<proteinExistence type="predicted"/>
<reference evidence="3 4" key="1">
    <citation type="submission" date="2020-10" db="EMBL/GenBank/DDBJ databases">
        <title>Connecting structure to function with the recovery of over 1000 high-quality activated sludge metagenome-assembled genomes encoding full-length rRNA genes using long-read sequencing.</title>
        <authorList>
            <person name="Singleton C.M."/>
            <person name="Petriglieri F."/>
            <person name="Kristensen J.M."/>
            <person name="Kirkegaard R.H."/>
            <person name="Michaelsen T.Y."/>
            <person name="Andersen M.H."/>
            <person name="Karst S.M."/>
            <person name="Dueholm M.S."/>
            <person name="Nielsen P.H."/>
            <person name="Albertsen M."/>
        </authorList>
    </citation>
    <scope>NUCLEOTIDE SEQUENCE [LARGE SCALE GENOMIC DNA]</scope>
    <source>
        <strain evidence="3">Ribe_18-Q3-R11-54_BAT3C.373</strain>
    </source>
</reference>
<dbReference type="Pfam" id="PF03544">
    <property type="entry name" value="TonB_C"/>
    <property type="match status" value="1"/>
</dbReference>
<dbReference type="Proteomes" id="UP000808349">
    <property type="component" value="Unassembled WGS sequence"/>
</dbReference>
<dbReference type="Gene3D" id="3.30.1150.10">
    <property type="match status" value="1"/>
</dbReference>
<dbReference type="EMBL" id="JADKFW010000010">
    <property type="protein sequence ID" value="MBK9718553.1"/>
    <property type="molecule type" value="Genomic_DNA"/>
</dbReference>
<dbReference type="SUPFAM" id="SSF74653">
    <property type="entry name" value="TolA/TonB C-terminal domain"/>
    <property type="match status" value="1"/>
</dbReference>
<evidence type="ECO:0000313" key="4">
    <source>
        <dbReference type="Proteomes" id="UP000808349"/>
    </source>
</evidence>
<evidence type="ECO:0000313" key="3">
    <source>
        <dbReference type="EMBL" id="MBK9718553.1"/>
    </source>
</evidence>
<protein>
    <submittedName>
        <fullName evidence="3">Energy transducer TonB</fullName>
    </submittedName>
</protein>
<evidence type="ECO:0000259" key="2">
    <source>
        <dbReference type="PROSITE" id="PS52015"/>
    </source>
</evidence>
<dbReference type="InterPro" id="IPR037682">
    <property type="entry name" value="TonB_C"/>
</dbReference>
<keyword evidence="1" id="KW-0812">Transmembrane</keyword>
<dbReference type="GO" id="GO:0098797">
    <property type="term" value="C:plasma membrane protein complex"/>
    <property type="evidence" value="ECO:0007669"/>
    <property type="project" value="TreeGrafter"/>
</dbReference>
<sequence length="278" mass="31580">MLFLKSDTKLMDDIVFEGRNKSYGAYFLRRRYDKSMINGILLGVIIFVFLIFLPIILDWLKSRSSPVEDPFIMTEVVLPLPSNIQTTIPLSTATAKTQEKQANPVVNKSTIPKVKKDEETIETPIIKTIITPLDTANKNNDNQVAKGPSNENGLEEIVTFIHQMPMFPGCDDESIPYLQRKKCAEFKLHEFLKNNLRYPNLAVQKGTQGTVFAQFVVEKDGTISNIKILQDIGDGCGYEARRVIELMNTMTQRWTPGIQSNHPVRVQYTLPIVFQGRQ</sequence>
<name>A0A9D7SB44_9BACT</name>
<gene>
    <name evidence="3" type="ORF">IPO85_13780</name>
</gene>
<keyword evidence="1" id="KW-0472">Membrane</keyword>
<dbReference type="PROSITE" id="PS52015">
    <property type="entry name" value="TONB_CTD"/>
    <property type="match status" value="1"/>
</dbReference>
<feature type="domain" description="TonB C-terminal" evidence="2">
    <location>
        <begin position="183"/>
        <end position="278"/>
    </location>
</feature>
<organism evidence="3 4">
    <name type="scientific">Candidatus Defluviibacterium haderslevense</name>
    <dbReference type="NCBI Taxonomy" id="2981993"/>
    <lineage>
        <taxon>Bacteria</taxon>
        <taxon>Pseudomonadati</taxon>
        <taxon>Bacteroidota</taxon>
        <taxon>Saprospiria</taxon>
        <taxon>Saprospirales</taxon>
        <taxon>Saprospiraceae</taxon>
        <taxon>Candidatus Defluviibacterium</taxon>
    </lineage>
</organism>
<dbReference type="GO" id="GO:0031992">
    <property type="term" value="F:energy transducer activity"/>
    <property type="evidence" value="ECO:0007669"/>
    <property type="project" value="TreeGrafter"/>
</dbReference>